<accession>A0A814CY59</accession>
<keyword evidence="5 10" id="KW-0317">Glutathione biosynthesis</keyword>
<dbReference type="GO" id="GO:0006750">
    <property type="term" value="P:glutathione biosynthetic process"/>
    <property type="evidence" value="ECO:0007669"/>
    <property type="project" value="UniProtKB-UniRule"/>
</dbReference>
<evidence type="ECO:0000256" key="3">
    <source>
        <dbReference type="ARBA" id="ARBA00012220"/>
    </source>
</evidence>
<dbReference type="AlphaFoldDB" id="A0A814CY59"/>
<evidence type="ECO:0000256" key="8">
    <source>
        <dbReference type="ARBA" id="ARBA00030585"/>
    </source>
</evidence>
<dbReference type="FunFam" id="3.30.590.50:FF:000002">
    <property type="entry name" value="Glutamate--cysteine ligase catalytic subunit"/>
    <property type="match status" value="1"/>
</dbReference>
<gene>
    <name evidence="11" type="ORF">GPM918_LOCUS11166</name>
    <name evidence="12" type="ORF">SRO942_LOCUS11165</name>
</gene>
<dbReference type="InterPro" id="IPR004308">
    <property type="entry name" value="GCS"/>
</dbReference>
<evidence type="ECO:0000313" key="11">
    <source>
        <dbReference type="EMBL" id="CAF0949644.1"/>
    </source>
</evidence>
<comment type="caution">
    <text evidence="11">The sequence shown here is derived from an EMBL/GenBank/DDBJ whole genome shotgun (WGS) entry which is preliminary data.</text>
</comment>
<dbReference type="Gene3D" id="3.30.590.50">
    <property type="match status" value="2"/>
</dbReference>
<comment type="catalytic activity">
    <reaction evidence="10">
        <text>L-cysteine + L-glutamate + ATP = gamma-L-glutamyl-L-cysteine + ADP + phosphate + H(+)</text>
        <dbReference type="Rhea" id="RHEA:13285"/>
        <dbReference type="ChEBI" id="CHEBI:15378"/>
        <dbReference type="ChEBI" id="CHEBI:29985"/>
        <dbReference type="ChEBI" id="CHEBI:30616"/>
        <dbReference type="ChEBI" id="CHEBI:35235"/>
        <dbReference type="ChEBI" id="CHEBI:43474"/>
        <dbReference type="ChEBI" id="CHEBI:58173"/>
        <dbReference type="ChEBI" id="CHEBI:456216"/>
        <dbReference type="EC" id="6.3.2.2"/>
    </reaction>
</comment>
<name>A0A814CY59_9BILA</name>
<dbReference type="Proteomes" id="UP000681722">
    <property type="component" value="Unassembled WGS sequence"/>
</dbReference>
<evidence type="ECO:0000256" key="9">
    <source>
        <dbReference type="ARBA" id="ARBA00032122"/>
    </source>
</evidence>
<dbReference type="EC" id="6.3.2.2" evidence="3 10"/>
<keyword evidence="13" id="KW-1185">Reference proteome</keyword>
<evidence type="ECO:0000256" key="4">
    <source>
        <dbReference type="ARBA" id="ARBA00022598"/>
    </source>
</evidence>
<dbReference type="EMBL" id="CAJOBC010002285">
    <property type="protein sequence ID" value="CAF3725393.1"/>
    <property type="molecule type" value="Genomic_DNA"/>
</dbReference>
<dbReference type="GO" id="GO:0004357">
    <property type="term" value="F:glutamate-cysteine ligase activity"/>
    <property type="evidence" value="ECO:0007669"/>
    <property type="project" value="UniProtKB-UniRule"/>
</dbReference>
<protein>
    <recommendedName>
        <fullName evidence="3 10">Glutamate--cysteine ligase</fullName>
        <ecNumber evidence="3 10">6.3.2.2</ecNumber>
    </recommendedName>
    <alternativeName>
        <fullName evidence="9 10">Gamma-ECS</fullName>
    </alternativeName>
    <alternativeName>
        <fullName evidence="8 10">Gamma-glutamylcysteine synthetase</fullName>
    </alternativeName>
</protein>
<keyword evidence="4 10" id="KW-0436">Ligase</keyword>
<evidence type="ECO:0000313" key="13">
    <source>
        <dbReference type="Proteomes" id="UP000663829"/>
    </source>
</evidence>
<evidence type="ECO:0000256" key="1">
    <source>
        <dbReference type="ARBA" id="ARBA00005006"/>
    </source>
</evidence>
<evidence type="ECO:0000256" key="5">
    <source>
        <dbReference type="ARBA" id="ARBA00022684"/>
    </source>
</evidence>
<evidence type="ECO:0000256" key="7">
    <source>
        <dbReference type="ARBA" id="ARBA00022840"/>
    </source>
</evidence>
<dbReference type="GO" id="GO:0017109">
    <property type="term" value="C:glutamate-cysteine ligase complex"/>
    <property type="evidence" value="ECO:0007669"/>
    <property type="project" value="TreeGrafter"/>
</dbReference>
<evidence type="ECO:0000256" key="6">
    <source>
        <dbReference type="ARBA" id="ARBA00022741"/>
    </source>
</evidence>
<dbReference type="Pfam" id="PF03074">
    <property type="entry name" value="GCS"/>
    <property type="match status" value="1"/>
</dbReference>
<dbReference type="PANTHER" id="PTHR11164:SF0">
    <property type="entry name" value="GLUTAMATE--CYSTEINE LIGASE CATALYTIC SUBUNIT"/>
    <property type="match status" value="1"/>
</dbReference>
<comment type="pathway">
    <text evidence="1 10">Sulfur metabolism; glutathione biosynthesis; glutathione from L-cysteine and L-glutamate: step 1/2.</text>
</comment>
<dbReference type="EMBL" id="CAJNOQ010002286">
    <property type="protein sequence ID" value="CAF0949644.1"/>
    <property type="molecule type" value="Genomic_DNA"/>
</dbReference>
<dbReference type="GO" id="GO:0005524">
    <property type="term" value="F:ATP binding"/>
    <property type="evidence" value="ECO:0007669"/>
    <property type="project" value="UniProtKB-UniRule"/>
</dbReference>
<dbReference type="Proteomes" id="UP000663829">
    <property type="component" value="Unassembled WGS sequence"/>
</dbReference>
<keyword evidence="6 10" id="KW-0547">Nucleotide-binding</keyword>
<evidence type="ECO:0000313" key="12">
    <source>
        <dbReference type="EMBL" id="CAF3725393.1"/>
    </source>
</evidence>
<proteinExistence type="inferred from homology"/>
<reference evidence="11" key="1">
    <citation type="submission" date="2021-02" db="EMBL/GenBank/DDBJ databases">
        <authorList>
            <person name="Nowell W R."/>
        </authorList>
    </citation>
    <scope>NUCLEOTIDE SEQUENCE</scope>
</reference>
<evidence type="ECO:0000256" key="10">
    <source>
        <dbReference type="RuleBase" id="RU367135"/>
    </source>
</evidence>
<organism evidence="11 13">
    <name type="scientific">Didymodactylos carnosus</name>
    <dbReference type="NCBI Taxonomy" id="1234261"/>
    <lineage>
        <taxon>Eukaryota</taxon>
        <taxon>Metazoa</taxon>
        <taxon>Spiralia</taxon>
        <taxon>Gnathifera</taxon>
        <taxon>Rotifera</taxon>
        <taxon>Eurotatoria</taxon>
        <taxon>Bdelloidea</taxon>
        <taxon>Philodinida</taxon>
        <taxon>Philodinidae</taxon>
        <taxon>Didymodactylos</taxon>
    </lineage>
</organism>
<dbReference type="InterPro" id="IPR014746">
    <property type="entry name" value="Gln_synth/guanido_kin_cat_dom"/>
</dbReference>
<dbReference type="Gene3D" id="1.10.8.960">
    <property type="match status" value="1"/>
</dbReference>
<dbReference type="SUPFAM" id="SSF55931">
    <property type="entry name" value="Glutamine synthetase/guanido kinase"/>
    <property type="match status" value="1"/>
</dbReference>
<dbReference type="PANTHER" id="PTHR11164">
    <property type="entry name" value="GLUTAMATE CYSTEINE LIGASE"/>
    <property type="match status" value="1"/>
</dbReference>
<dbReference type="UniPathway" id="UPA00142">
    <property type="reaction ID" value="UER00209"/>
</dbReference>
<comment type="similarity">
    <text evidence="2 10">Belongs to the glutamate--cysteine ligase type 3 family.</text>
</comment>
<sequence>MGLLTKGQALTWKETQKRAQYIREHGVEQFINNFKKVKDRRNDCLKWGDEVEFMMVRFDHKNKKAQLLLKAHKILPILMEPENENPDDCQTFWRPEYADYMIEGTPGKPYGHLPSHFNLVEANMKLRRRQGQELLDKDEYVISTSAFPRNGCAEYTFPTYTPHPTTSASASLFFPDEAIFPEHPRFQTLTRNIRERRRAKVAINVPIFIDKNTPRPFKEDLSVYGGDNGASEAASLNDCIYMDAMGFGMGCCCLQVTFQAQSIEEARFLYDQLTPLTPIMLALSAACPIWRGYLADVDCRWNILSAATDDRTEEERGLEPLKNNSFQIPKSRYSSIDCYISPESAKFNDIEVVQDKDAFHRLTSNGIDHLLAQHIAHLFIRDTLVLFEEKIELNDEEDTEHFENINSTNWQSMRFKLPPVNSNIGWRVEFRPTEVDENMQFAQQRDAVKNQKFHFRKTLATGQTPETPSMASMKKPLFDNTESDCEHRLMSVDEIINGSDQFVGLLRIVQDYLNNIEIDADTRCTINQYLNLINKRAAGTLLTNAAWMRQFVQSHSQYKHDSIVTEEITYDLLWKMQKISAGEDECQLVLPRMASKTSLDIPRAVERAGNELETKRSLLLNPTQNNDKTPED</sequence>
<dbReference type="OrthoDB" id="7939818at2759"/>
<keyword evidence="7 10" id="KW-0067">ATP-binding</keyword>
<evidence type="ECO:0000256" key="2">
    <source>
        <dbReference type="ARBA" id="ARBA00008100"/>
    </source>
</evidence>